<comment type="caution">
    <text evidence="5">The sequence shown here is derived from an EMBL/GenBank/DDBJ whole genome shotgun (WGS) entry which is preliminary data.</text>
</comment>
<accession>A0A6B0SL33</accession>
<evidence type="ECO:0000256" key="1">
    <source>
        <dbReference type="ARBA" id="ARBA00022605"/>
    </source>
</evidence>
<evidence type="ECO:0000256" key="3">
    <source>
        <dbReference type="ARBA" id="ARBA00022915"/>
    </source>
</evidence>
<keyword evidence="6" id="KW-1185">Reference proteome</keyword>
<dbReference type="OrthoDB" id="200265at2157"/>
<dbReference type="InterPro" id="IPR050179">
    <property type="entry name" value="Trans_hexapeptide_repeat"/>
</dbReference>
<evidence type="ECO:0000313" key="5">
    <source>
        <dbReference type="EMBL" id="MXR19590.1"/>
    </source>
</evidence>
<protein>
    <submittedName>
        <fullName evidence="5">N-acetyltransferase</fullName>
    </submittedName>
</protein>
<dbReference type="RefSeq" id="WP_159525175.1">
    <property type="nucleotide sequence ID" value="NZ_WUUU01000009.1"/>
</dbReference>
<reference evidence="5 6" key="1">
    <citation type="submission" date="2019-12" db="EMBL/GenBank/DDBJ databases">
        <title>Isolation and characterization of three novel carbon monoxide-oxidizing members of Halobacteria from salione crusts and soils.</title>
        <authorList>
            <person name="Myers M.R."/>
            <person name="King G.M."/>
        </authorList>
    </citation>
    <scope>NUCLEOTIDE SEQUENCE [LARGE SCALE GENOMIC DNA]</scope>
    <source>
        <strain evidence="5 6">PCN9</strain>
    </source>
</reference>
<evidence type="ECO:0000256" key="2">
    <source>
        <dbReference type="ARBA" id="ARBA00022679"/>
    </source>
</evidence>
<dbReference type="Gene3D" id="2.160.10.10">
    <property type="entry name" value="Hexapeptide repeat proteins"/>
    <property type="match status" value="1"/>
</dbReference>
<evidence type="ECO:0000313" key="6">
    <source>
        <dbReference type="Proteomes" id="UP000471521"/>
    </source>
</evidence>
<keyword evidence="1" id="KW-0028">Amino-acid biosynthesis</keyword>
<sequence>MTVPTTGADCAIDPDATVGYEYDGASEAAQLGDDARVRSGTIIYADVEVGDRFRTGHNAVVREDTTIGDDVLVGTNVVVDGRTTIGSNVSMQSGVYVPRNTVVGDDVFLGPYAVLTNDPYPLREEVENVGPTIEPGASVGANATLLPDVTVGADAFVAAGAVVTRDVPPNTLAVGAPAEYRELPEVLDGGNGR</sequence>
<dbReference type="SUPFAM" id="SSF51161">
    <property type="entry name" value="Trimeric LpxA-like enzymes"/>
    <property type="match status" value="1"/>
</dbReference>
<dbReference type="InterPro" id="IPR018357">
    <property type="entry name" value="Hexapep_transf_CS"/>
</dbReference>
<dbReference type="GO" id="GO:0009085">
    <property type="term" value="P:lysine biosynthetic process"/>
    <property type="evidence" value="ECO:0007669"/>
    <property type="project" value="UniProtKB-KW"/>
</dbReference>
<name>A0A6B0SL33_9EURY</name>
<dbReference type="AlphaFoldDB" id="A0A6B0SL33"/>
<dbReference type="PANTHER" id="PTHR43300:SF10">
    <property type="entry name" value="2,3,4,5-TETRAHYDROPYRIDINE-2,6-DICARBOXYLATE N-ACETYLTRANSFERASE"/>
    <property type="match status" value="1"/>
</dbReference>
<dbReference type="InterPro" id="IPR011004">
    <property type="entry name" value="Trimer_LpxA-like_sf"/>
</dbReference>
<evidence type="ECO:0000256" key="4">
    <source>
        <dbReference type="ARBA" id="ARBA00023154"/>
    </source>
</evidence>
<dbReference type="GO" id="GO:0019877">
    <property type="term" value="P:diaminopimelate biosynthetic process"/>
    <property type="evidence" value="ECO:0007669"/>
    <property type="project" value="UniProtKB-KW"/>
</dbReference>
<dbReference type="InterPro" id="IPR001451">
    <property type="entry name" value="Hexapep"/>
</dbReference>
<dbReference type="Pfam" id="PF00132">
    <property type="entry name" value="Hexapep"/>
    <property type="match status" value="2"/>
</dbReference>
<gene>
    <name evidence="5" type="ORF">GRX66_02825</name>
</gene>
<proteinExistence type="predicted"/>
<dbReference type="CDD" id="cd03358">
    <property type="entry name" value="LbH_WxcM_N_like"/>
    <property type="match status" value="1"/>
</dbReference>
<dbReference type="Proteomes" id="UP000471521">
    <property type="component" value="Unassembled WGS sequence"/>
</dbReference>
<dbReference type="GO" id="GO:0016740">
    <property type="term" value="F:transferase activity"/>
    <property type="evidence" value="ECO:0007669"/>
    <property type="project" value="UniProtKB-KW"/>
</dbReference>
<keyword evidence="3" id="KW-0220">Diaminopimelate biosynthesis</keyword>
<organism evidence="5 6">
    <name type="scientific">Halobacterium bonnevillei</name>
    <dbReference type="NCBI Taxonomy" id="2692200"/>
    <lineage>
        <taxon>Archaea</taxon>
        <taxon>Methanobacteriati</taxon>
        <taxon>Methanobacteriota</taxon>
        <taxon>Stenosarchaea group</taxon>
        <taxon>Halobacteria</taxon>
        <taxon>Halobacteriales</taxon>
        <taxon>Halobacteriaceae</taxon>
        <taxon>Halobacterium</taxon>
    </lineage>
</organism>
<dbReference type="PROSITE" id="PS00101">
    <property type="entry name" value="HEXAPEP_TRANSFERASES"/>
    <property type="match status" value="1"/>
</dbReference>
<dbReference type="EMBL" id="WUUU01000009">
    <property type="protein sequence ID" value="MXR19590.1"/>
    <property type="molecule type" value="Genomic_DNA"/>
</dbReference>
<dbReference type="PANTHER" id="PTHR43300">
    <property type="entry name" value="ACETYLTRANSFERASE"/>
    <property type="match status" value="1"/>
</dbReference>
<keyword evidence="4" id="KW-0457">Lysine biosynthesis</keyword>
<keyword evidence="2 5" id="KW-0808">Transferase</keyword>